<feature type="transmembrane region" description="Helical" evidence="1">
    <location>
        <begin position="43"/>
        <end position="64"/>
    </location>
</feature>
<protein>
    <submittedName>
        <fullName evidence="2">Uncharacterized protein</fullName>
    </submittedName>
</protein>
<accession>A0A314LC07</accession>
<sequence length="166" mass="19167">MELLKLTDEEFGLFRDRVAFAFMICGGGMHFDIPIMPCHAVPLFVWLTMIMFVIALFAIGYVLYANIVTMQPRIIYLDHRKRAIAKEVMLIMQREFASINNEELDLEVSSVSVMERYEALVKFGEKINLKRNYRFWVGSSFGCLLAYGVMLCFIAYYKHTSSSGCQ</sequence>
<evidence type="ECO:0000256" key="1">
    <source>
        <dbReference type="SAM" id="Phobius"/>
    </source>
</evidence>
<dbReference type="KEGG" id="nau:109238471"/>
<gene>
    <name evidence="2" type="ORF">A4A49_02935</name>
</gene>
<keyword evidence="3" id="KW-1185">Reference proteome</keyword>
<name>A0A314LC07_NICAT</name>
<keyword evidence="1" id="KW-1133">Transmembrane helix</keyword>
<proteinExistence type="predicted"/>
<dbReference type="AlphaFoldDB" id="A0A314LC07"/>
<dbReference type="EMBL" id="MJEQ01000136">
    <property type="protein sequence ID" value="OIT39146.1"/>
    <property type="molecule type" value="Genomic_DNA"/>
</dbReference>
<evidence type="ECO:0000313" key="2">
    <source>
        <dbReference type="EMBL" id="OIT39146.1"/>
    </source>
</evidence>
<dbReference type="Gramene" id="OIT39146">
    <property type="protein sequence ID" value="OIT39146"/>
    <property type="gene ID" value="A4A49_02935"/>
</dbReference>
<reference evidence="2" key="1">
    <citation type="submission" date="2016-11" db="EMBL/GenBank/DDBJ databases">
        <title>The genome of Nicotiana attenuata.</title>
        <authorList>
            <person name="Xu S."/>
            <person name="Brockmoeller T."/>
            <person name="Gaquerel E."/>
            <person name="Navarro A."/>
            <person name="Kuhl H."/>
            <person name="Gase K."/>
            <person name="Ling Z."/>
            <person name="Zhou W."/>
            <person name="Kreitzer C."/>
            <person name="Stanke M."/>
            <person name="Tang H."/>
            <person name="Lyons E."/>
            <person name="Pandey P."/>
            <person name="Pandey S.P."/>
            <person name="Timmermann B."/>
            <person name="Baldwin I.T."/>
        </authorList>
    </citation>
    <scope>NUCLEOTIDE SEQUENCE [LARGE SCALE GENOMIC DNA]</scope>
    <source>
        <strain evidence="2">UT</strain>
    </source>
</reference>
<keyword evidence="1" id="KW-0472">Membrane</keyword>
<feature type="transmembrane region" description="Helical" evidence="1">
    <location>
        <begin position="135"/>
        <end position="157"/>
    </location>
</feature>
<feature type="transmembrane region" description="Helical" evidence="1">
    <location>
        <begin position="12"/>
        <end position="31"/>
    </location>
</feature>
<evidence type="ECO:0000313" key="3">
    <source>
        <dbReference type="Proteomes" id="UP000187609"/>
    </source>
</evidence>
<organism evidence="2 3">
    <name type="scientific">Nicotiana attenuata</name>
    <name type="common">Coyote tobacco</name>
    <dbReference type="NCBI Taxonomy" id="49451"/>
    <lineage>
        <taxon>Eukaryota</taxon>
        <taxon>Viridiplantae</taxon>
        <taxon>Streptophyta</taxon>
        <taxon>Embryophyta</taxon>
        <taxon>Tracheophyta</taxon>
        <taxon>Spermatophyta</taxon>
        <taxon>Magnoliopsida</taxon>
        <taxon>eudicotyledons</taxon>
        <taxon>Gunneridae</taxon>
        <taxon>Pentapetalae</taxon>
        <taxon>asterids</taxon>
        <taxon>lamiids</taxon>
        <taxon>Solanales</taxon>
        <taxon>Solanaceae</taxon>
        <taxon>Nicotianoideae</taxon>
        <taxon>Nicotianeae</taxon>
        <taxon>Nicotiana</taxon>
    </lineage>
</organism>
<comment type="caution">
    <text evidence="2">The sequence shown here is derived from an EMBL/GenBank/DDBJ whole genome shotgun (WGS) entry which is preliminary data.</text>
</comment>
<dbReference type="Proteomes" id="UP000187609">
    <property type="component" value="Unassembled WGS sequence"/>
</dbReference>
<keyword evidence="1" id="KW-0812">Transmembrane</keyword>